<organism evidence="2 3">
    <name type="scientific">Monosiga brevicollis</name>
    <name type="common">Choanoflagellate</name>
    <dbReference type="NCBI Taxonomy" id="81824"/>
    <lineage>
        <taxon>Eukaryota</taxon>
        <taxon>Choanoflagellata</taxon>
        <taxon>Craspedida</taxon>
        <taxon>Salpingoecidae</taxon>
        <taxon>Monosiga</taxon>
    </lineage>
</organism>
<dbReference type="GeneID" id="5895542"/>
<dbReference type="AlphaFoldDB" id="A9VBZ5"/>
<name>A9VBZ5_MONBE</name>
<protein>
    <submittedName>
        <fullName evidence="2">Uncharacterized protein</fullName>
    </submittedName>
</protein>
<dbReference type="RefSeq" id="XP_001750231.1">
    <property type="nucleotide sequence ID" value="XM_001750179.1"/>
</dbReference>
<evidence type="ECO:0000256" key="1">
    <source>
        <dbReference type="SAM" id="SignalP"/>
    </source>
</evidence>
<dbReference type="KEGG" id="mbr:MONBRDRAFT_34473"/>
<accession>A9VBZ5</accession>
<dbReference type="EMBL" id="CH991579">
    <property type="protein sequence ID" value="EDQ84890.1"/>
    <property type="molecule type" value="Genomic_DNA"/>
</dbReference>
<feature type="non-terminal residue" evidence="2">
    <location>
        <position position="223"/>
    </location>
</feature>
<dbReference type="SUPFAM" id="SSF51294">
    <property type="entry name" value="Hedgehog/intein (Hint) domain"/>
    <property type="match status" value="1"/>
</dbReference>
<feature type="chain" id="PRO_5002744913" evidence="1">
    <location>
        <begin position="22"/>
        <end position="223"/>
    </location>
</feature>
<gene>
    <name evidence="2" type="ORF">MONBRDRAFT_34473</name>
</gene>
<sequence>MVQRSLSLSLFSLFSLSLSLSRSLSLDLSLDLSLSRSLSLDLSLSISLDLSRSLSLSISLSSIVSSFSSSSLLSLSLPVHRAPNVSLSLSLSLDLSVFISLCIFSLSLCLSADLVQGISNQVLDEVNELFRRDAGCNCVNTSLYSTNDNIAACRKAILIETIDRIINETFEDRLVALEAAVSNAAGCFAGHTMVMKADGSMARVDSLTTGDMLKCLDEDYNAT</sequence>
<dbReference type="InterPro" id="IPR036844">
    <property type="entry name" value="Hint_dom_sf"/>
</dbReference>
<keyword evidence="1" id="KW-0732">Signal</keyword>
<dbReference type="InParanoid" id="A9VBZ5"/>
<dbReference type="Proteomes" id="UP000001357">
    <property type="component" value="Unassembled WGS sequence"/>
</dbReference>
<evidence type="ECO:0000313" key="2">
    <source>
        <dbReference type="EMBL" id="EDQ84890.1"/>
    </source>
</evidence>
<reference evidence="2 3" key="1">
    <citation type="journal article" date="2008" name="Nature">
        <title>The genome of the choanoflagellate Monosiga brevicollis and the origin of metazoans.</title>
        <authorList>
            <consortium name="JGI Sequencing"/>
            <person name="King N."/>
            <person name="Westbrook M.J."/>
            <person name="Young S.L."/>
            <person name="Kuo A."/>
            <person name="Abedin M."/>
            <person name="Chapman J."/>
            <person name="Fairclough S."/>
            <person name="Hellsten U."/>
            <person name="Isogai Y."/>
            <person name="Letunic I."/>
            <person name="Marr M."/>
            <person name="Pincus D."/>
            <person name="Putnam N."/>
            <person name="Rokas A."/>
            <person name="Wright K.J."/>
            <person name="Zuzow R."/>
            <person name="Dirks W."/>
            <person name="Good M."/>
            <person name="Goodstein D."/>
            <person name="Lemons D."/>
            <person name="Li W."/>
            <person name="Lyons J.B."/>
            <person name="Morris A."/>
            <person name="Nichols S."/>
            <person name="Richter D.J."/>
            <person name="Salamov A."/>
            <person name="Bork P."/>
            <person name="Lim W.A."/>
            <person name="Manning G."/>
            <person name="Miller W.T."/>
            <person name="McGinnis W."/>
            <person name="Shapiro H."/>
            <person name="Tjian R."/>
            <person name="Grigoriev I.V."/>
            <person name="Rokhsar D."/>
        </authorList>
    </citation>
    <scope>NUCLEOTIDE SEQUENCE [LARGE SCALE GENOMIC DNA]</scope>
    <source>
        <strain evidence="3">MX1 / ATCC 50154</strain>
    </source>
</reference>
<proteinExistence type="predicted"/>
<feature type="signal peptide" evidence="1">
    <location>
        <begin position="1"/>
        <end position="21"/>
    </location>
</feature>
<keyword evidence="3" id="KW-1185">Reference proteome</keyword>
<evidence type="ECO:0000313" key="3">
    <source>
        <dbReference type="Proteomes" id="UP000001357"/>
    </source>
</evidence>